<dbReference type="Proteomes" id="UP000298138">
    <property type="component" value="Unassembled WGS sequence"/>
</dbReference>
<protein>
    <submittedName>
        <fullName evidence="2">Uncharacterized protein</fullName>
    </submittedName>
</protein>
<proteinExistence type="predicted"/>
<sequence>MMDEDSSDGESEIWVQPPSTPDVPRSEPIPIPPPNPDQPQHQDDFPHELPFNVLQELLVYEAIQHARAREAAMNPRPAYQPLPLEEELPFPRQCLPRPLRPVAAADVSLLAEYESSFQVHWHRTLPVDPDFSGQLSPEAPTSPPPHRDLVETLQLVRQHPAHSRGLHSILCKPNTEQSSPGKKVQFSSPDISAPPKDS</sequence>
<feature type="compositionally biased region" description="Polar residues" evidence="1">
    <location>
        <begin position="174"/>
        <end position="190"/>
    </location>
</feature>
<dbReference type="InParanoid" id="A0A4S2MZQ5"/>
<feature type="region of interest" description="Disordered" evidence="1">
    <location>
        <begin position="1"/>
        <end position="47"/>
    </location>
</feature>
<evidence type="ECO:0000313" key="3">
    <source>
        <dbReference type="Proteomes" id="UP000298138"/>
    </source>
</evidence>
<evidence type="ECO:0000313" key="2">
    <source>
        <dbReference type="EMBL" id="TGZ82298.1"/>
    </source>
</evidence>
<organism evidence="2 3">
    <name type="scientific">Ascodesmis nigricans</name>
    <dbReference type="NCBI Taxonomy" id="341454"/>
    <lineage>
        <taxon>Eukaryota</taxon>
        <taxon>Fungi</taxon>
        <taxon>Dikarya</taxon>
        <taxon>Ascomycota</taxon>
        <taxon>Pezizomycotina</taxon>
        <taxon>Pezizomycetes</taxon>
        <taxon>Pezizales</taxon>
        <taxon>Ascodesmidaceae</taxon>
        <taxon>Ascodesmis</taxon>
    </lineage>
</organism>
<dbReference type="EMBL" id="ML220116">
    <property type="protein sequence ID" value="TGZ82298.1"/>
    <property type="molecule type" value="Genomic_DNA"/>
</dbReference>
<feature type="compositionally biased region" description="Acidic residues" evidence="1">
    <location>
        <begin position="1"/>
        <end position="11"/>
    </location>
</feature>
<keyword evidence="3" id="KW-1185">Reference proteome</keyword>
<accession>A0A4S2MZQ5</accession>
<evidence type="ECO:0000256" key="1">
    <source>
        <dbReference type="SAM" id="MobiDB-lite"/>
    </source>
</evidence>
<gene>
    <name evidence="2" type="ORF">EX30DRAFT_363360</name>
</gene>
<dbReference type="AlphaFoldDB" id="A0A4S2MZQ5"/>
<feature type="region of interest" description="Disordered" evidence="1">
    <location>
        <begin position="159"/>
        <end position="198"/>
    </location>
</feature>
<feature type="compositionally biased region" description="Pro residues" evidence="1">
    <location>
        <begin position="27"/>
        <end position="37"/>
    </location>
</feature>
<reference evidence="2 3" key="1">
    <citation type="submission" date="2019-04" db="EMBL/GenBank/DDBJ databases">
        <title>Comparative genomics and transcriptomics to analyze fruiting body development in filamentous ascomycetes.</title>
        <authorList>
            <consortium name="DOE Joint Genome Institute"/>
            <person name="Lutkenhaus R."/>
            <person name="Traeger S."/>
            <person name="Breuer J."/>
            <person name="Kuo A."/>
            <person name="Lipzen A."/>
            <person name="Pangilinan J."/>
            <person name="Dilworth D."/>
            <person name="Sandor L."/>
            <person name="Poggeler S."/>
            <person name="Barry K."/>
            <person name="Grigoriev I.V."/>
            <person name="Nowrousian M."/>
        </authorList>
    </citation>
    <scope>NUCLEOTIDE SEQUENCE [LARGE SCALE GENOMIC DNA]</scope>
    <source>
        <strain evidence="2 3">CBS 389.68</strain>
    </source>
</reference>
<name>A0A4S2MZQ5_9PEZI</name>